<evidence type="ECO:0000313" key="3">
    <source>
        <dbReference type="EMBL" id="ATP54803.1"/>
    </source>
</evidence>
<evidence type="ECO:0000259" key="2">
    <source>
        <dbReference type="Pfam" id="PF03432"/>
    </source>
</evidence>
<dbReference type="Pfam" id="PF03432">
    <property type="entry name" value="Relaxase"/>
    <property type="match status" value="1"/>
</dbReference>
<proteinExistence type="predicted"/>
<evidence type="ECO:0000313" key="4">
    <source>
        <dbReference type="Proteomes" id="UP000225608"/>
    </source>
</evidence>
<dbReference type="EMBL" id="CP024160">
    <property type="protein sequence ID" value="ATP54803.1"/>
    <property type="molecule type" value="Genomic_DNA"/>
</dbReference>
<protein>
    <submittedName>
        <fullName evidence="3">Relaxase</fullName>
    </submittedName>
</protein>
<name>A0A2D1TZL7_9ACTN</name>
<dbReference type="AlphaFoldDB" id="A0A2D1TZL7"/>
<evidence type="ECO:0000256" key="1">
    <source>
        <dbReference type="SAM" id="MobiDB-lite"/>
    </source>
</evidence>
<dbReference type="GeneID" id="82935403"/>
<feature type="region of interest" description="Disordered" evidence="1">
    <location>
        <begin position="375"/>
        <end position="423"/>
    </location>
</feature>
<sequence>MPILKPISGHGSTGGIRRYLEKGGRALARDLFNLSYDERDAGALGNEAKEACAWDAEMDATRAAFGTDAPWRGKPARTFKHFVLSPDPGDDIDLAALRELACSWALKHFGDHEIAIVYHDDNARGIPHAHIVVNNANLRTGYRMQTQHPEDLNRDLQDMARERGLSGLSNDRAPESPSKARGRAGAGGPRSRRSVYLGRAEKEIMRSGGYSWVGDIRARVALAKTTARDEAEFLGVLDALGVHVADNSAKARRDDWVFSLAEEPSKKVSGERLGFVYGKEMLRRRFERGGAYRPTDASAARIREAAERALELNDLSELSRLSSALETCAKFDVESIEEFGLRMATLERRGQAGGEGYRRLEAARDYMAMNELMPLKTRYGDDRGRGAAEGSSRDGRREDEQQRILAVERQRAQQEHRRERGRR</sequence>
<dbReference type="RefSeq" id="WP_042433191.1">
    <property type="nucleotide sequence ID" value="NZ_CP024160.1"/>
</dbReference>
<dbReference type="KEGG" id="caer:CSV91_09845"/>
<reference evidence="3 4" key="1">
    <citation type="submission" date="2017-10" db="EMBL/GenBank/DDBJ databases">
        <title>Complete genome sequence of Collinsella aerofaciens isolated from the gut of a healthy adult Indian.</title>
        <authorList>
            <person name="Bag S."/>
            <person name="Ghosh T.S."/>
            <person name="Das B."/>
        </authorList>
    </citation>
    <scope>NUCLEOTIDE SEQUENCE [LARGE SCALE GENOMIC DNA]</scope>
    <source>
        <strain evidence="4">indica</strain>
    </source>
</reference>
<feature type="region of interest" description="Disordered" evidence="1">
    <location>
        <begin position="166"/>
        <end position="193"/>
    </location>
</feature>
<feature type="compositionally biased region" description="Basic and acidic residues" evidence="1">
    <location>
        <begin position="378"/>
        <end position="423"/>
    </location>
</feature>
<dbReference type="Proteomes" id="UP000225608">
    <property type="component" value="Chromosome"/>
</dbReference>
<accession>A0A2D1TZL7</accession>
<gene>
    <name evidence="3" type="ORF">CSV91_09845</name>
</gene>
<feature type="domain" description="MobA/VirD2-like nuclease" evidence="2">
    <location>
        <begin position="53"/>
        <end position="153"/>
    </location>
</feature>
<dbReference type="InterPro" id="IPR005094">
    <property type="entry name" value="Endonuclease_MobA/VirD2"/>
</dbReference>
<organism evidence="3 4">
    <name type="scientific">Collinsella aerofaciens</name>
    <dbReference type="NCBI Taxonomy" id="74426"/>
    <lineage>
        <taxon>Bacteria</taxon>
        <taxon>Bacillati</taxon>
        <taxon>Actinomycetota</taxon>
        <taxon>Coriobacteriia</taxon>
        <taxon>Coriobacteriales</taxon>
        <taxon>Coriobacteriaceae</taxon>
        <taxon>Collinsella</taxon>
    </lineage>
</organism>